<gene>
    <name evidence="5" type="ORF">ACFOHH_20775</name>
</gene>
<comment type="caution">
    <text evidence="5">The sequence shown here is derived from an EMBL/GenBank/DDBJ whole genome shotgun (WGS) entry which is preliminary data.</text>
</comment>
<dbReference type="PANTHER" id="PTHR48073:SF2">
    <property type="entry name" value="O-SUCCINYLBENZOATE SYNTHASE"/>
    <property type="match status" value="1"/>
</dbReference>
<dbReference type="Gene3D" id="3.20.20.120">
    <property type="entry name" value="Enolase-like C-terminal domain"/>
    <property type="match status" value="1"/>
</dbReference>
<dbReference type="SUPFAM" id="SSF54826">
    <property type="entry name" value="Enolase N-terminal domain-like"/>
    <property type="match status" value="1"/>
</dbReference>
<dbReference type="SFLD" id="SFLDS00001">
    <property type="entry name" value="Enolase"/>
    <property type="match status" value="1"/>
</dbReference>
<evidence type="ECO:0000259" key="4">
    <source>
        <dbReference type="SMART" id="SM00922"/>
    </source>
</evidence>
<evidence type="ECO:0000313" key="6">
    <source>
        <dbReference type="Proteomes" id="UP001595377"/>
    </source>
</evidence>
<keyword evidence="3" id="KW-0413">Isomerase</keyword>
<dbReference type="RefSeq" id="WP_257318088.1">
    <property type="nucleotide sequence ID" value="NZ_JANFDG010000039.1"/>
</dbReference>
<protein>
    <submittedName>
        <fullName evidence="5">Mandelate racemase/muconate lactonizing enzyme family protein</fullName>
    </submittedName>
</protein>
<dbReference type="SMART" id="SM00922">
    <property type="entry name" value="MR_MLE"/>
    <property type="match status" value="1"/>
</dbReference>
<evidence type="ECO:0000256" key="3">
    <source>
        <dbReference type="ARBA" id="ARBA00023235"/>
    </source>
</evidence>
<sequence length="367" mass="40176">MKISAIETTICRLPIRHSGQLGVGALEEIDLVLVRLETEAGVVGVGECSPWAVFAENAFGIKATIEHYLAPAVIGKSVFDVEAVLLAMDAAHYGAPFAKAGMELAVLDALGRTLEQPVYNLVGGLVRDRINLSYSVTNQDIEKDLDETRWLVDQGFKVLKIKTGVLSERVEVRRIEALRKLVGDDFDLRIDFNQGGRREQVLRLCRRLEDFQPTFIEQPVKGWDLDGMAEITRAIDTPVMADESVLSWEQGLQVIKRAAADIISIKLAKTGGIYRGKKVAAACEAAGMPCYGGAMWESGIGVAAHLHFACSTPAVKYGSDYYCPNFLMEDDLVRSPLTFENGDLLVPQGPGFGVEVDWDAVGRYRIG</sequence>
<dbReference type="Proteomes" id="UP001595377">
    <property type="component" value="Unassembled WGS sequence"/>
</dbReference>
<dbReference type="InterPro" id="IPR036849">
    <property type="entry name" value="Enolase-like_C_sf"/>
</dbReference>
<comment type="similarity">
    <text evidence="1">Belongs to the mandelate racemase/muconate lactonizing enzyme family.</text>
</comment>
<dbReference type="InterPro" id="IPR029065">
    <property type="entry name" value="Enolase_C-like"/>
</dbReference>
<dbReference type="SUPFAM" id="SSF51604">
    <property type="entry name" value="Enolase C-terminal domain-like"/>
    <property type="match status" value="1"/>
</dbReference>
<evidence type="ECO:0000313" key="5">
    <source>
        <dbReference type="EMBL" id="MFC3075558.1"/>
    </source>
</evidence>
<evidence type="ECO:0000256" key="1">
    <source>
        <dbReference type="ARBA" id="ARBA00008031"/>
    </source>
</evidence>
<name>A0ABV7DMV1_9HYPH</name>
<keyword evidence="2" id="KW-0479">Metal-binding</keyword>
<dbReference type="InterPro" id="IPR029017">
    <property type="entry name" value="Enolase-like_N"/>
</dbReference>
<dbReference type="EMBL" id="JBHRSP010000036">
    <property type="protein sequence ID" value="MFC3075558.1"/>
    <property type="molecule type" value="Genomic_DNA"/>
</dbReference>
<feature type="domain" description="Mandelate racemase/muconate lactonizing enzyme C-terminal" evidence="4">
    <location>
        <begin position="141"/>
        <end position="238"/>
    </location>
</feature>
<keyword evidence="6" id="KW-1185">Reference proteome</keyword>
<dbReference type="PANTHER" id="PTHR48073">
    <property type="entry name" value="O-SUCCINYLBENZOATE SYNTHASE-RELATED"/>
    <property type="match status" value="1"/>
</dbReference>
<dbReference type="Pfam" id="PF13378">
    <property type="entry name" value="MR_MLE_C"/>
    <property type="match status" value="1"/>
</dbReference>
<proteinExistence type="inferred from homology"/>
<organism evidence="5 6">
    <name type="scientific">Shinella pollutisoli</name>
    <dbReference type="NCBI Taxonomy" id="2250594"/>
    <lineage>
        <taxon>Bacteria</taxon>
        <taxon>Pseudomonadati</taxon>
        <taxon>Pseudomonadota</taxon>
        <taxon>Alphaproteobacteria</taxon>
        <taxon>Hyphomicrobiales</taxon>
        <taxon>Rhizobiaceae</taxon>
        <taxon>Shinella</taxon>
    </lineage>
</organism>
<accession>A0ABV7DMV1</accession>
<reference evidence="6" key="1">
    <citation type="journal article" date="2019" name="Int. J. Syst. Evol. Microbiol.">
        <title>The Global Catalogue of Microorganisms (GCM) 10K type strain sequencing project: providing services to taxonomists for standard genome sequencing and annotation.</title>
        <authorList>
            <consortium name="The Broad Institute Genomics Platform"/>
            <consortium name="The Broad Institute Genome Sequencing Center for Infectious Disease"/>
            <person name="Wu L."/>
            <person name="Ma J."/>
        </authorList>
    </citation>
    <scope>NUCLEOTIDE SEQUENCE [LARGE SCALE GENOMIC DNA]</scope>
    <source>
        <strain evidence="6">KCTC 52677</strain>
    </source>
</reference>
<dbReference type="Gene3D" id="3.30.390.10">
    <property type="entry name" value="Enolase-like, N-terminal domain"/>
    <property type="match status" value="1"/>
</dbReference>
<dbReference type="SFLD" id="SFLDG00180">
    <property type="entry name" value="muconate_cycloisomerase"/>
    <property type="match status" value="1"/>
</dbReference>
<dbReference type="SFLD" id="SFLDF00009">
    <property type="entry name" value="o-succinylbenzoate_synthase"/>
    <property type="match status" value="1"/>
</dbReference>
<evidence type="ECO:0000256" key="2">
    <source>
        <dbReference type="ARBA" id="ARBA00022723"/>
    </source>
</evidence>
<dbReference type="InterPro" id="IPR013341">
    <property type="entry name" value="Mandelate_racemase_N_dom"/>
</dbReference>
<dbReference type="InterPro" id="IPR013342">
    <property type="entry name" value="Mandelate_racemase_C"/>
</dbReference>
<dbReference type="Pfam" id="PF02746">
    <property type="entry name" value="MR_MLE_N"/>
    <property type="match status" value="1"/>
</dbReference>